<accession>F2NKM0</accession>
<sequence length="178" mass="19406">MFAAFTLLGLALVIAYAPPSQSSTPSTTLLSSTDRAPDVTLTLNNRGNSAWRVTVVDGIKDRDIEDTVALNETNAEITLVVGTRYRIINKGGQGFHPFEFTDQNAVENDDEELVDFEEDVVLLSQKPGVQGSFEADPAVAWVEDARGVTFTLTPELALSLKGYRCGNHTENMRGDIEL</sequence>
<keyword evidence="3" id="KW-1185">Reference proteome</keyword>
<dbReference type="RefSeq" id="WP_013704725.1">
    <property type="nucleotide sequence ID" value="NC_015387.1"/>
</dbReference>
<dbReference type="AlphaFoldDB" id="F2NKM0"/>
<keyword evidence="1" id="KW-0732">Signal</keyword>
<evidence type="ECO:0000313" key="2">
    <source>
        <dbReference type="EMBL" id="AEB12680.1"/>
    </source>
</evidence>
<feature type="chain" id="PRO_5003282700" evidence="1">
    <location>
        <begin position="23"/>
        <end position="178"/>
    </location>
</feature>
<dbReference type="STRING" id="869210.Marky_1950"/>
<evidence type="ECO:0000313" key="3">
    <source>
        <dbReference type="Proteomes" id="UP000007030"/>
    </source>
</evidence>
<dbReference type="KEGG" id="mhd:Marky_1950"/>
<dbReference type="Proteomes" id="UP000007030">
    <property type="component" value="Chromosome"/>
</dbReference>
<reference evidence="2 3" key="1">
    <citation type="journal article" date="2012" name="Stand. Genomic Sci.">
        <title>Complete genome sequence of the aerobic, heterotroph Marinithermus hydrothermalis type strain (T1(T)) from a deep-sea hydrothermal vent chimney.</title>
        <authorList>
            <person name="Copeland A."/>
            <person name="Gu W."/>
            <person name="Yasawong M."/>
            <person name="Lapidus A."/>
            <person name="Lucas S."/>
            <person name="Deshpande S."/>
            <person name="Pagani I."/>
            <person name="Tapia R."/>
            <person name="Cheng J.F."/>
            <person name="Goodwin L.A."/>
            <person name="Pitluck S."/>
            <person name="Liolios K."/>
            <person name="Ivanova N."/>
            <person name="Mavromatis K."/>
            <person name="Mikhailova N."/>
            <person name="Pati A."/>
            <person name="Chen A."/>
            <person name="Palaniappan K."/>
            <person name="Land M."/>
            <person name="Pan C."/>
            <person name="Brambilla E.M."/>
            <person name="Rohde M."/>
            <person name="Tindall B.J."/>
            <person name="Sikorski J."/>
            <person name="Goker M."/>
            <person name="Detter J.C."/>
            <person name="Bristow J."/>
            <person name="Eisen J.A."/>
            <person name="Markowitz V."/>
            <person name="Hugenholtz P."/>
            <person name="Kyrpides N.C."/>
            <person name="Klenk H.P."/>
            <person name="Woyke T."/>
        </authorList>
    </citation>
    <scope>NUCLEOTIDE SEQUENCE [LARGE SCALE GENOMIC DNA]</scope>
    <source>
        <strain evidence="3">DSM 14884 / JCM 11576 / T1</strain>
    </source>
</reference>
<proteinExistence type="predicted"/>
<organism evidence="2 3">
    <name type="scientific">Marinithermus hydrothermalis (strain DSM 14884 / JCM 11576 / T1)</name>
    <dbReference type="NCBI Taxonomy" id="869210"/>
    <lineage>
        <taxon>Bacteria</taxon>
        <taxon>Thermotogati</taxon>
        <taxon>Deinococcota</taxon>
        <taxon>Deinococci</taxon>
        <taxon>Thermales</taxon>
        <taxon>Thermaceae</taxon>
        <taxon>Marinithermus</taxon>
    </lineage>
</organism>
<dbReference type="HOGENOM" id="CLU_1508870_0_0_0"/>
<dbReference type="OrthoDB" id="9800666at2"/>
<dbReference type="EMBL" id="CP002630">
    <property type="protein sequence ID" value="AEB12680.1"/>
    <property type="molecule type" value="Genomic_DNA"/>
</dbReference>
<name>F2NKM0_MARHT</name>
<gene>
    <name evidence="2" type="ordered locus">Marky_1950</name>
</gene>
<evidence type="ECO:0000256" key="1">
    <source>
        <dbReference type="SAM" id="SignalP"/>
    </source>
</evidence>
<feature type="signal peptide" evidence="1">
    <location>
        <begin position="1"/>
        <end position="22"/>
    </location>
</feature>
<protein>
    <submittedName>
        <fullName evidence="2">Uncharacterized protein</fullName>
    </submittedName>
</protein>